<feature type="domain" description="AraC effector-binding" evidence="1">
    <location>
        <begin position="1"/>
        <end position="144"/>
    </location>
</feature>
<sequence length="160" mass="18442">MKCNIETIPNDRIAYVRRVGPYGPANIEVMERLKRWAKEKNLLHSATLFAIPQDNPETTLPEKCRFDACIVISNDEQVDDSIHTTYLVGGKYLVFKVRHTAEAIQQAYAEIFPSLESNGYQMDHKPIMERYTSDMTKRFNTPIWNVKPSSFKVVNSSFHS</sequence>
<dbReference type="SMART" id="SM00871">
    <property type="entry name" value="AraC_E_bind"/>
    <property type="match status" value="1"/>
</dbReference>
<reference evidence="2 3" key="1">
    <citation type="submission" date="2023-06" db="EMBL/GenBank/DDBJ databases">
        <title>Aquibacillus rhizosphaerae LR5S19.</title>
        <authorList>
            <person name="Sun J.-Q."/>
        </authorList>
    </citation>
    <scope>NUCLEOTIDE SEQUENCE [LARGE SCALE GENOMIC DNA]</scope>
    <source>
        <strain evidence="2 3">LR5S19</strain>
    </source>
</reference>
<dbReference type="Gene3D" id="3.20.80.10">
    <property type="entry name" value="Regulatory factor, effector binding domain"/>
    <property type="match status" value="1"/>
</dbReference>
<name>A0ABT7L2X2_9BACI</name>
<dbReference type="InterPro" id="IPR010499">
    <property type="entry name" value="AraC_E-bd"/>
</dbReference>
<keyword evidence="3" id="KW-1185">Reference proteome</keyword>
<proteinExistence type="predicted"/>
<protein>
    <submittedName>
        <fullName evidence="2">GyrI-like domain-containing protein</fullName>
    </submittedName>
</protein>
<dbReference type="Pfam" id="PF06445">
    <property type="entry name" value="GyrI-like"/>
    <property type="match status" value="1"/>
</dbReference>
<dbReference type="InterPro" id="IPR011256">
    <property type="entry name" value="Reg_factor_effector_dom_sf"/>
</dbReference>
<dbReference type="InterPro" id="IPR029442">
    <property type="entry name" value="GyrI-like"/>
</dbReference>
<dbReference type="SUPFAM" id="SSF55136">
    <property type="entry name" value="Probable bacterial effector-binding domain"/>
    <property type="match status" value="1"/>
</dbReference>
<comment type="caution">
    <text evidence="2">The sequence shown here is derived from an EMBL/GenBank/DDBJ whole genome shotgun (WGS) entry which is preliminary data.</text>
</comment>
<dbReference type="Proteomes" id="UP001235343">
    <property type="component" value="Unassembled WGS sequence"/>
</dbReference>
<dbReference type="PANTHER" id="PTHR40055:SF1">
    <property type="entry name" value="TRANSCRIPTIONAL REGULATOR YGIV-RELATED"/>
    <property type="match status" value="1"/>
</dbReference>
<dbReference type="InterPro" id="IPR050908">
    <property type="entry name" value="SmbC-like"/>
</dbReference>
<evidence type="ECO:0000259" key="1">
    <source>
        <dbReference type="SMART" id="SM00871"/>
    </source>
</evidence>
<organism evidence="2 3">
    <name type="scientific">Aquibacillus rhizosphaerae</name>
    <dbReference type="NCBI Taxonomy" id="3051431"/>
    <lineage>
        <taxon>Bacteria</taxon>
        <taxon>Bacillati</taxon>
        <taxon>Bacillota</taxon>
        <taxon>Bacilli</taxon>
        <taxon>Bacillales</taxon>
        <taxon>Bacillaceae</taxon>
        <taxon>Aquibacillus</taxon>
    </lineage>
</organism>
<evidence type="ECO:0000313" key="3">
    <source>
        <dbReference type="Proteomes" id="UP001235343"/>
    </source>
</evidence>
<evidence type="ECO:0000313" key="2">
    <source>
        <dbReference type="EMBL" id="MDL4840211.1"/>
    </source>
</evidence>
<dbReference type="PANTHER" id="PTHR40055">
    <property type="entry name" value="TRANSCRIPTIONAL REGULATOR YGIV-RELATED"/>
    <property type="match status" value="1"/>
</dbReference>
<accession>A0ABT7L2X2</accession>
<gene>
    <name evidence="2" type="ORF">QQS35_07030</name>
</gene>
<dbReference type="RefSeq" id="WP_285931219.1">
    <property type="nucleotide sequence ID" value="NZ_JASTZU010000024.1"/>
</dbReference>
<dbReference type="EMBL" id="JASTZU010000024">
    <property type="protein sequence ID" value="MDL4840211.1"/>
    <property type="molecule type" value="Genomic_DNA"/>
</dbReference>